<proteinExistence type="predicted"/>
<organism evidence="3 4">
    <name type="scientific">Gonapodya prolifera (strain JEL478)</name>
    <name type="common">Monoblepharis prolifera</name>
    <dbReference type="NCBI Taxonomy" id="1344416"/>
    <lineage>
        <taxon>Eukaryota</taxon>
        <taxon>Fungi</taxon>
        <taxon>Fungi incertae sedis</taxon>
        <taxon>Chytridiomycota</taxon>
        <taxon>Chytridiomycota incertae sedis</taxon>
        <taxon>Monoblepharidomycetes</taxon>
        <taxon>Monoblepharidales</taxon>
        <taxon>Gonapodyaceae</taxon>
        <taxon>Gonapodya</taxon>
    </lineage>
</organism>
<keyword evidence="4" id="KW-1185">Reference proteome</keyword>
<evidence type="ECO:0000313" key="3">
    <source>
        <dbReference type="EMBL" id="KXS12310.1"/>
    </source>
</evidence>
<dbReference type="CDD" id="cd09917">
    <property type="entry name" value="F-box_SF"/>
    <property type="match status" value="1"/>
</dbReference>
<evidence type="ECO:0000256" key="1">
    <source>
        <dbReference type="SAM" id="MobiDB-lite"/>
    </source>
</evidence>
<dbReference type="InterPro" id="IPR001810">
    <property type="entry name" value="F-box_dom"/>
</dbReference>
<feature type="compositionally biased region" description="Polar residues" evidence="1">
    <location>
        <begin position="157"/>
        <end position="167"/>
    </location>
</feature>
<feature type="region of interest" description="Disordered" evidence="1">
    <location>
        <begin position="296"/>
        <end position="322"/>
    </location>
</feature>
<feature type="compositionally biased region" description="Acidic residues" evidence="1">
    <location>
        <begin position="302"/>
        <end position="313"/>
    </location>
</feature>
<dbReference type="Proteomes" id="UP000070544">
    <property type="component" value="Unassembled WGS sequence"/>
</dbReference>
<dbReference type="SUPFAM" id="SSF81383">
    <property type="entry name" value="F-box domain"/>
    <property type="match status" value="1"/>
</dbReference>
<gene>
    <name evidence="3" type="ORF">M427DRAFT_502583</name>
</gene>
<dbReference type="EMBL" id="KQ965789">
    <property type="protein sequence ID" value="KXS12310.1"/>
    <property type="molecule type" value="Genomic_DNA"/>
</dbReference>
<evidence type="ECO:0000313" key="4">
    <source>
        <dbReference type="Proteomes" id="UP000070544"/>
    </source>
</evidence>
<dbReference type="Pfam" id="PF00646">
    <property type="entry name" value="F-box"/>
    <property type="match status" value="1"/>
</dbReference>
<reference evidence="3 4" key="1">
    <citation type="journal article" date="2015" name="Genome Biol. Evol.">
        <title>Phylogenomic analyses indicate that early fungi evolved digesting cell walls of algal ancestors of land plants.</title>
        <authorList>
            <person name="Chang Y."/>
            <person name="Wang S."/>
            <person name="Sekimoto S."/>
            <person name="Aerts A.L."/>
            <person name="Choi C."/>
            <person name="Clum A."/>
            <person name="LaButti K.M."/>
            <person name="Lindquist E.A."/>
            <person name="Yee Ngan C."/>
            <person name="Ohm R.A."/>
            <person name="Salamov A.A."/>
            <person name="Grigoriev I.V."/>
            <person name="Spatafora J.W."/>
            <person name="Berbee M.L."/>
        </authorList>
    </citation>
    <scope>NUCLEOTIDE SEQUENCE [LARGE SCALE GENOMIC DNA]</scope>
    <source>
        <strain evidence="3 4">JEL478</strain>
    </source>
</reference>
<dbReference type="AlphaFoldDB" id="A0A139A663"/>
<feature type="compositionally biased region" description="Polar residues" evidence="1">
    <location>
        <begin position="179"/>
        <end position="192"/>
    </location>
</feature>
<name>A0A139A663_GONPJ</name>
<dbReference type="PROSITE" id="PS50181">
    <property type="entry name" value="FBOX"/>
    <property type="match status" value="1"/>
</dbReference>
<feature type="domain" description="F-box" evidence="2">
    <location>
        <begin position="13"/>
        <end position="63"/>
    </location>
</feature>
<dbReference type="InterPro" id="IPR036047">
    <property type="entry name" value="F-box-like_dom_sf"/>
</dbReference>
<accession>A0A139A663</accession>
<evidence type="ECO:0000259" key="2">
    <source>
        <dbReference type="PROSITE" id="PS50181"/>
    </source>
</evidence>
<protein>
    <recommendedName>
        <fullName evidence="2">F-box domain-containing protein</fullName>
    </recommendedName>
</protein>
<sequence>MAQQIQVKPNSSSHSLTNLPSLALQHIFLHLPGESLLKLEASCTSLRDTIRSAQWMKSVWRAAIGRTVPHSHLSPFDFDGRGADYGKSFSLLVTPELSQGGAHYQLANSLRWQTDTRVRTFHVLEGTGVRHEQTNVGWRRPGGNELLCFSAPPHTSPEASDSQAVSERSSHVDPDPAATEQSPEPGGTTSHDTTGDLGFSLLPSPGEDTVVAWRSLWSALHWTHIVSDGHKLALVNHMPPTARLHKLSDTLVDTALALERLCNFRGALNGEGLMNWPAWNSSVVGRFAGAASPLGMVHGSDSEDEEDEEDEEGSHDTPKMVADRSDTSATLQYLEAMSIYQSVDQAVSLDWNVENYKWDLMYACSIIVTILGRRGVSARLWFFAESTHCYWHADDACVVGVEVLATVDACKSWGLPECRHRLSCADVMQQTRDPRWTAWLQLEDDAMMRDLQVLLLGDAPLALVFFKDFLKRLLLPRGAFATRVVPAFVPTTRPRYSGSQGGSQLDTFW</sequence>
<feature type="region of interest" description="Disordered" evidence="1">
    <location>
        <begin position="147"/>
        <end position="201"/>
    </location>
</feature>